<accession>A0A4C1ZMC4</accession>
<keyword evidence="2" id="KW-1185">Reference proteome</keyword>
<comment type="caution">
    <text evidence="1">The sequence shown here is derived from an EMBL/GenBank/DDBJ whole genome shotgun (WGS) entry which is preliminary data.</text>
</comment>
<name>A0A4C1ZMC4_EUMVA</name>
<evidence type="ECO:0000313" key="2">
    <source>
        <dbReference type="Proteomes" id="UP000299102"/>
    </source>
</evidence>
<protein>
    <submittedName>
        <fullName evidence="1">Uncharacterized protein</fullName>
    </submittedName>
</protein>
<proteinExistence type="predicted"/>
<reference evidence="1 2" key="1">
    <citation type="journal article" date="2019" name="Commun. Biol.">
        <title>The bagworm genome reveals a unique fibroin gene that provides high tensile strength.</title>
        <authorList>
            <person name="Kono N."/>
            <person name="Nakamura H."/>
            <person name="Ohtoshi R."/>
            <person name="Tomita M."/>
            <person name="Numata K."/>
            <person name="Arakawa K."/>
        </authorList>
    </citation>
    <scope>NUCLEOTIDE SEQUENCE [LARGE SCALE GENOMIC DNA]</scope>
</reference>
<evidence type="ECO:0000313" key="1">
    <source>
        <dbReference type="EMBL" id="GBP88472.1"/>
    </source>
</evidence>
<dbReference type="AlphaFoldDB" id="A0A4C1ZMC4"/>
<gene>
    <name evidence="1" type="ORF">EVAR_103746_1</name>
</gene>
<sequence>MFPEHWYPLGYQRGGSTGSRWGHDSASAIRLIIIIELEPVLNGPRLCDTPHSKAGSALDNNCIFRDGRYRSDIAVSAAVRPR</sequence>
<dbReference type="Proteomes" id="UP000299102">
    <property type="component" value="Unassembled WGS sequence"/>
</dbReference>
<dbReference type="EMBL" id="BGZK01001936">
    <property type="protein sequence ID" value="GBP88472.1"/>
    <property type="molecule type" value="Genomic_DNA"/>
</dbReference>
<organism evidence="1 2">
    <name type="scientific">Eumeta variegata</name>
    <name type="common">Bagworm moth</name>
    <name type="synonym">Eumeta japonica</name>
    <dbReference type="NCBI Taxonomy" id="151549"/>
    <lineage>
        <taxon>Eukaryota</taxon>
        <taxon>Metazoa</taxon>
        <taxon>Ecdysozoa</taxon>
        <taxon>Arthropoda</taxon>
        <taxon>Hexapoda</taxon>
        <taxon>Insecta</taxon>
        <taxon>Pterygota</taxon>
        <taxon>Neoptera</taxon>
        <taxon>Endopterygota</taxon>
        <taxon>Lepidoptera</taxon>
        <taxon>Glossata</taxon>
        <taxon>Ditrysia</taxon>
        <taxon>Tineoidea</taxon>
        <taxon>Psychidae</taxon>
        <taxon>Oiketicinae</taxon>
        <taxon>Eumeta</taxon>
    </lineage>
</organism>